<dbReference type="PANTHER" id="PTHR33840">
    <property type="match status" value="1"/>
</dbReference>
<evidence type="ECO:0000259" key="1">
    <source>
        <dbReference type="Pfam" id="PF09994"/>
    </source>
</evidence>
<protein>
    <submittedName>
        <fullName evidence="2">DUF2235 domain-containing protein</fullName>
    </submittedName>
</protein>
<sequence length="508" mass="56621">MNKNQQEIILTVGLFFDGTGNNAINVGNMLDDCKNDNFNVYSLEAKTLLWQHAVTHKKLMGNHALSYTNYYSNVYWLSYLYKQTYSAPNNYFQKSLYIQGIGTESEKPDSLLGSALGVAGTGIIAKTDVAINMISLAIQQEIVAIKKVLATDNFIIKSLQFDIFGFSRGAASARHFSNRVFNKDPALIQAVKGGVGCLEYHGEPCGKTRFIGIFDTVTAIGEVANGLNPHSSNTGSVDIRLRPGVAEKVFHITAQHECRFNFALNSVQPSWPELTLPGSHSDIGGGYLPLEKENVFLTRPYSQPVNKQQLDSETRVYRQTLAQRKTIESAPTLTPILRNQKVLVESWSKISYQRDRYNNEQKFSFSALALPERIIKNDWSRVVLRVMVDAAKKAGVLFDPISDTQQELLLPPELTPLLSKALAMGDAVWHGQKNAEFSNDELTLLGKDYLHCSANWNEVMVDAQGAHFGESAVTEIIGFTNRPDEHWKRTCYGMDGIRQPSAEKTKKA</sequence>
<name>A0AB39VVR0_9GAMM</name>
<reference evidence="2" key="1">
    <citation type="submission" date="2024-07" db="EMBL/GenBank/DDBJ databases">
        <authorList>
            <person name="Biller S.J."/>
        </authorList>
    </citation>
    <scope>NUCLEOTIDE SEQUENCE</scope>
    <source>
        <strain evidence="2">WC2420</strain>
    </source>
</reference>
<evidence type="ECO:0000313" key="2">
    <source>
        <dbReference type="EMBL" id="XDU74660.1"/>
    </source>
</evidence>
<dbReference type="Pfam" id="PF09994">
    <property type="entry name" value="T6SS_Tle1-like_cat"/>
    <property type="match status" value="1"/>
</dbReference>
<dbReference type="EMBL" id="CP165628">
    <property type="protein sequence ID" value="XDU74660.1"/>
    <property type="molecule type" value="Genomic_DNA"/>
</dbReference>
<accession>A0AB39VVR0</accession>
<dbReference type="InterPro" id="IPR018712">
    <property type="entry name" value="Tle1-like_cat"/>
</dbReference>
<proteinExistence type="predicted"/>
<dbReference type="RefSeq" id="WP_369790778.1">
    <property type="nucleotide sequence ID" value="NZ_CP165628.1"/>
</dbReference>
<feature type="domain" description="T6SS Phospholipase effector Tle1-like catalytic" evidence="1">
    <location>
        <begin position="205"/>
        <end position="292"/>
    </location>
</feature>
<dbReference type="AlphaFoldDB" id="A0AB39VVR0"/>
<gene>
    <name evidence="2" type="ORF">AB3G37_11515</name>
</gene>
<dbReference type="PANTHER" id="PTHR33840:SF1">
    <property type="entry name" value="TLE1 PHOSPHOLIPASE DOMAIN-CONTAINING PROTEIN"/>
    <property type="match status" value="1"/>
</dbReference>
<organism evidence="2">
    <name type="scientific">Rouxiella sp. WC2420</name>
    <dbReference type="NCBI Taxonomy" id="3234145"/>
    <lineage>
        <taxon>Bacteria</taxon>
        <taxon>Pseudomonadati</taxon>
        <taxon>Pseudomonadota</taxon>
        <taxon>Gammaproteobacteria</taxon>
        <taxon>Enterobacterales</taxon>
        <taxon>Yersiniaceae</taxon>
        <taxon>Rouxiella</taxon>
    </lineage>
</organism>